<comment type="caution">
    <text evidence="1">The sequence shown here is derived from an EMBL/GenBank/DDBJ whole genome shotgun (WGS) entry which is preliminary data.</text>
</comment>
<evidence type="ECO:0000313" key="2">
    <source>
        <dbReference type="Proteomes" id="UP000799755"/>
    </source>
</evidence>
<name>A0ACB6QB27_9PLEO</name>
<proteinExistence type="predicted"/>
<keyword evidence="2" id="KW-1185">Reference proteome</keyword>
<dbReference type="Proteomes" id="UP000799755">
    <property type="component" value="Unassembled WGS sequence"/>
</dbReference>
<reference evidence="1" key="1">
    <citation type="journal article" date="2020" name="Stud. Mycol.">
        <title>101 Dothideomycetes genomes: a test case for predicting lifestyles and emergence of pathogens.</title>
        <authorList>
            <person name="Haridas S."/>
            <person name="Albert R."/>
            <person name="Binder M."/>
            <person name="Bloem J."/>
            <person name="Labutti K."/>
            <person name="Salamov A."/>
            <person name="Andreopoulos B."/>
            <person name="Baker S."/>
            <person name="Barry K."/>
            <person name="Bills G."/>
            <person name="Bluhm B."/>
            <person name="Cannon C."/>
            <person name="Castanera R."/>
            <person name="Culley D."/>
            <person name="Daum C."/>
            <person name="Ezra D."/>
            <person name="Gonzalez J."/>
            <person name="Henrissat B."/>
            <person name="Kuo A."/>
            <person name="Liang C."/>
            <person name="Lipzen A."/>
            <person name="Lutzoni F."/>
            <person name="Magnuson J."/>
            <person name="Mondo S."/>
            <person name="Nolan M."/>
            <person name="Ohm R."/>
            <person name="Pangilinan J."/>
            <person name="Park H.-J."/>
            <person name="Ramirez L."/>
            <person name="Alfaro M."/>
            <person name="Sun H."/>
            <person name="Tritt A."/>
            <person name="Yoshinaga Y."/>
            <person name="Zwiers L.-H."/>
            <person name="Turgeon B."/>
            <person name="Goodwin S."/>
            <person name="Spatafora J."/>
            <person name="Crous P."/>
            <person name="Grigoriev I."/>
        </authorList>
    </citation>
    <scope>NUCLEOTIDE SEQUENCE</scope>
    <source>
        <strain evidence="1">ATCC 200398</strain>
    </source>
</reference>
<sequence length="114" mass="13151">MPTRPNNGHYYKYSYSRTENRSPYYRLCFCSHHVCGDICAYNHKGCICKQCCLSPRVPENTRKLLTRGKVYEIAGKYDIDGLKDLSIEKFGTTCEHFWSDAKFSVAPDQAFCTT</sequence>
<organism evidence="1 2">
    <name type="scientific">Lindgomyces ingoldianus</name>
    <dbReference type="NCBI Taxonomy" id="673940"/>
    <lineage>
        <taxon>Eukaryota</taxon>
        <taxon>Fungi</taxon>
        <taxon>Dikarya</taxon>
        <taxon>Ascomycota</taxon>
        <taxon>Pezizomycotina</taxon>
        <taxon>Dothideomycetes</taxon>
        <taxon>Pleosporomycetidae</taxon>
        <taxon>Pleosporales</taxon>
        <taxon>Lindgomycetaceae</taxon>
        <taxon>Lindgomyces</taxon>
    </lineage>
</organism>
<protein>
    <submittedName>
        <fullName evidence="1">Uncharacterized protein</fullName>
    </submittedName>
</protein>
<gene>
    <name evidence="1" type="ORF">BDR25DRAFT_97443</name>
</gene>
<evidence type="ECO:0000313" key="1">
    <source>
        <dbReference type="EMBL" id="KAF2464234.1"/>
    </source>
</evidence>
<dbReference type="EMBL" id="MU003538">
    <property type="protein sequence ID" value="KAF2464234.1"/>
    <property type="molecule type" value="Genomic_DNA"/>
</dbReference>
<accession>A0ACB6QB27</accession>